<dbReference type="KEGG" id="tsy:THSYN_27135"/>
<accession>A0A2K8UFJ0</accession>
<dbReference type="EMBL" id="CP020370">
    <property type="protein sequence ID" value="AUB84249.1"/>
    <property type="molecule type" value="Genomic_DNA"/>
</dbReference>
<reference evidence="1 2" key="1">
    <citation type="submission" date="2017-03" db="EMBL/GenBank/DDBJ databases">
        <title>Complete genome sequence of Candidatus 'Thiodictyon syntrophicum' sp. nov. strain Cad16T, a photolithoautotroph purple sulfur bacterium isolated from an alpine meromictic lake.</title>
        <authorList>
            <person name="Luedin S.M."/>
            <person name="Pothier J.F."/>
            <person name="Danza F."/>
            <person name="Storelli N."/>
            <person name="Wittwer M."/>
            <person name="Tonolla M."/>
        </authorList>
    </citation>
    <scope>NUCLEOTIDE SEQUENCE [LARGE SCALE GENOMIC DNA]</scope>
    <source>
        <strain evidence="1 2">Cad16T</strain>
    </source>
</reference>
<name>A0A2K8UFJ0_9GAMM</name>
<proteinExistence type="predicted"/>
<sequence>MSTPDQPEEPVPATATEAIERVFGADNRARLLKRYFDANGAVTPENAWWHVYRLLLWIDRTTALAHCYESDKAQPGRPWYERSLAFHDWLATALSLAPADLGDAIDWLFREAIGDLASQAIASRSATYEKQRAPYAGRGFPEPGEDPELVGIIREALSPWMDQRPPDDAFRNLTRRIHAHLNQENKRRNLVGEGFEDVIAAVISRLSGADRLKIRNRALLHDLPGFHAPAPNEKIKKVDLAILGEGQRNLISAKWSIRADREEQFLSDFEAYARLESAGQNFSYTLITNEFDAARLKAACERRRQNALLFTYVVHINPQGMLAAYGDSGRGAAKQIRTHVETGRLMDLASWLALVTDS</sequence>
<evidence type="ECO:0008006" key="3">
    <source>
        <dbReference type="Google" id="ProtNLM"/>
    </source>
</evidence>
<keyword evidence="2" id="KW-1185">Reference proteome</keyword>
<organism evidence="1 2">
    <name type="scientific">Candidatus Thiodictyon syntrophicum</name>
    <dbReference type="NCBI Taxonomy" id="1166950"/>
    <lineage>
        <taxon>Bacteria</taxon>
        <taxon>Pseudomonadati</taxon>
        <taxon>Pseudomonadota</taxon>
        <taxon>Gammaproteobacteria</taxon>
        <taxon>Chromatiales</taxon>
        <taxon>Chromatiaceae</taxon>
        <taxon>Thiodictyon</taxon>
    </lineage>
</organism>
<evidence type="ECO:0000313" key="2">
    <source>
        <dbReference type="Proteomes" id="UP000232638"/>
    </source>
</evidence>
<evidence type="ECO:0000313" key="1">
    <source>
        <dbReference type="EMBL" id="AUB84249.1"/>
    </source>
</evidence>
<gene>
    <name evidence="1" type="ORF">THSYN_27135</name>
</gene>
<dbReference type="Proteomes" id="UP000232638">
    <property type="component" value="Chromosome"/>
</dbReference>
<dbReference type="RefSeq" id="WP_216644634.1">
    <property type="nucleotide sequence ID" value="NZ_CP020370.1"/>
</dbReference>
<protein>
    <recommendedName>
        <fullName evidence="3">Restriction endonuclease</fullName>
    </recommendedName>
</protein>
<dbReference type="AlphaFoldDB" id="A0A2K8UFJ0"/>